<dbReference type="AlphaFoldDB" id="A0A8H6Z6C7"/>
<dbReference type="InterPro" id="IPR011990">
    <property type="entry name" value="TPR-like_helical_dom_sf"/>
</dbReference>
<keyword evidence="2" id="KW-1185">Reference proteome</keyword>
<protein>
    <submittedName>
        <fullName evidence="1">Nephrocystin-3 protein</fullName>
    </submittedName>
</protein>
<dbReference type="OrthoDB" id="5986190at2759"/>
<dbReference type="SMART" id="SM00028">
    <property type="entry name" value="TPR"/>
    <property type="match status" value="4"/>
</dbReference>
<dbReference type="Pfam" id="PF13374">
    <property type="entry name" value="TPR_10"/>
    <property type="match status" value="2"/>
</dbReference>
<dbReference type="Pfam" id="PF13424">
    <property type="entry name" value="TPR_12"/>
    <property type="match status" value="2"/>
</dbReference>
<gene>
    <name evidence="1" type="ORF">MSAN_00777000</name>
</gene>
<accession>A0A8H6Z6C7</accession>
<dbReference type="InterPro" id="IPR019734">
    <property type="entry name" value="TPR_rpt"/>
</dbReference>
<organism evidence="1 2">
    <name type="scientific">Mycena sanguinolenta</name>
    <dbReference type="NCBI Taxonomy" id="230812"/>
    <lineage>
        <taxon>Eukaryota</taxon>
        <taxon>Fungi</taxon>
        <taxon>Dikarya</taxon>
        <taxon>Basidiomycota</taxon>
        <taxon>Agaricomycotina</taxon>
        <taxon>Agaricomycetes</taxon>
        <taxon>Agaricomycetidae</taxon>
        <taxon>Agaricales</taxon>
        <taxon>Marasmiineae</taxon>
        <taxon>Mycenaceae</taxon>
        <taxon>Mycena</taxon>
    </lineage>
</organism>
<proteinExistence type="predicted"/>
<reference evidence="1" key="1">
    <citation type="submission" date="2020-05" db="EMBL/GenBank/DDBJ databases">
        <title>Mycena genomes resolve the evolution of fungal bioluminescence.</title>
        <authorList>
            <person name="Tsai I.J."/>
        </authorList>
    </citation>
    <scope>NUCLEOTIDE SEQUENCE</scope>
    <source>
        <strain evidence="1">160909Yilan</strain>
    </source>
</reference>
<sequence length="556" mass="63953">MYGGNSHVSDMEESDAVTLLLNSSQQEVSTSNQLLAQDIVKALWYLPLAIVQAGAFILEAGTLKTYLDLFLQNCTELLKRKSTQQHDDYAWVVYTTWEISFKRLSPVAGLFLQLCSFIHWDDISEDIFSRAANQVMRLPKPPQSKPKRLERLKSKFKRVVVPSTQSQASKDEIPTSREFLLHFVGPTGIWDSLSFLKVTNEIRAYSLLNFNPERKTFSIHPLVHSWTRTTLDRADLYHSGMDDILGMSIKEIQDHDMQLASLRLVSHVDSLIKVFPTNFGWQCADIYCHAGRYEEAKELGITEVENQRRLHGDDSFNTLTAMNNLADTYHRLGQFEEAKKLQVDVLEKRRRLLGEDDLDTVQSMHNLAATYHSLGRYEDAEELQVDVLEKRRRLLGDDHPDTLDAMLNLGLTYYNLEQFEEAAKLYIVVVEKWKQLAGDDHPRTLAAMHSLAVTYHDLGNFDEAEKLKVVVLEKWKKIFGEDHSDTLKAMTSLGWTYHCLGCLAEAEAMQVIALEKWRMLFRDDHLETQRVMRNLIDTYHSLDKQAEAAELEKLLK</sequence>
<evidence type="ECO:0000313" key="2">
    <source>
        <dbReference type="Proteomes" id="UP000623467"/>
    </source>
</evidence>
<dbReference type="Gene3D" id="1.25.40.10">
    <property type="entry name" value="Tetratricopeptide repeat domain"/>
    <property type="match status" value="2"/>
</dbReference>
<dbReference type="InterPro" id="IPR053137">
    <property type="entry name" value="NLR-like"/>
</dbReference>
<dbReference type="PANTHER" id="PTHR46082">
    <property type="entry name" value="ATP/GTP-BINDING PROTEIN-RELATED"/>
    <property type="match status" value="1"/>
</dbReference>
<dbReference type="EMBL" id="JACAZH010000004">
    <property type="protein sequence ID" value="KAF7371404.1"/>
    <property type="molecule type" value="Genomic_DNA"/>
</dbReference>
<dbReference type="SUPFAM" id="SSF48452">
    <property type="entry name" value="TPR-like"/>
    <property type="match status" value="2"/>
</dbReference>
<name>A0A8H6Z6C7_9AGAR</name>
<dbReference type="Proteomes" id="UP000623467">
    <property type="component" value="Unassembled WGS sequence"/>
</dbReference>
<comment type="caution">
    <text evidence="1">The sequence shown here is derived from an EMBL/GenBank/DDBJ whole genome shotgun (WGS) entry which is preliminary data.</text>
</comment>
<dbReference type="PANTHER" id="PTHR46082:SF11">
    <property type="entry name" value="AAA+ ATPASE DOMAIN-CONTAINING PROTEIN-RELATED"/>
    <property type="match status" value="1"/>
</dbReference>
<evidence type="ECO:0000313" key="1">
    <source>
        <dbReference type="EMBL" id="KAF7371404.1"/>
    </source>
</evidence>